<reference evidence="3 4" key="1">
    <citation type="submission" date="2024-02" db="EMBL/GenBank/DDBJ databases">
        <title>New thermophilic sulfur-oxidizing bacteria from a hot springs of the Uzon caldera (Kamchatka, Russia).</title>
        <authorList>
            <person name="Dukat A.M."/>
            <person name="Elcheninov A.G."/>
            <person name="Frolov E.N."/>
        </authorList>
    </citation>
    <scope>NUCLEOTIDE SEQUENCE [LARGE SCALE GENOMIC DNA]</scope>
    <source>
        <strain evidence="3 4">AK1</strain>
    </source>
</reference>
<keyword evidence="1" id="KW-0732">Signal</keyword>
<protein>
    <submittedName>
        <fullName evidence="3">Thioredoxin family protein</fullName>
    </submittedName>
</protein>
<proteinExistence type="predicted"/>
<dbReference type="SUPFAM" id="SSF52833">
    <property type="entry name" value="Thioredoxin-like"/>
    <property type="match status" value="1"/>
</dbReference>
<evidence type="ECO:0000259" key="2">
    <source>
        <dbReference type="PROSITE" id="PS51352"/>
    </source>
</evidence>
<dbReference type="RefSeq" id="WP_347308164.1">
    <property type="nucleotide sequence ID" value="NZ_JBAJEX010000005.1"/>
</dbReference>
<dbReference type="PROSITE" id="PS51352">
    <property type="entry name" value="THIOREDOXIN_2"/>
    <property type="match status" value="1"/>
</dbReference>
<keyword evidence="4" id="KW-1185">Reference proteome</keyword>
<dbReference type="InterPro" id="IPR013766">
    <property type="entry name" value="Thioredoxin_domain"/>
</dbReference>
<accession>A0ABV0EER3</accession>
<name>A0ABV0EER3_9BURK</name>
<dbReference type="Pfam" id="PF13098">
    <property type="entry name" value="Thioredoxin_2"/>
    <property type="match status" value="1"/>
</dbReference>
<sequence length="172" mass="19900">MLRALFFAGLMLVSFATLAEKRDVNQYFFDQKLGDFKAELATARAEGKKGILLMFEQEDCPWCHRMKETILNQSEVQDYFKKHFLIYSIDIKNELAMVDFKGKQTTEKAFAAENRVRATPVFLFFDLDGNPMYRFTGVAKDPKEFLLLGRYVVEGLYKTTPFNVYKTQAAAQ</sequence>
<dbReference type="InterPro" id="IPR012336">
    <property type="entry name" value="Thioredoxin-like_fold"/>
</dbReference>
<feature type="signal peptide" evidence="1">
    <location>
        <begin position="1"/>
        <end position="19"/>
    </location>
</feature>
<evidence type="ECO:0000313" key="3">
    <source>
        <dbReference type="EMBL" id="MEO1767054.1"/>
    </source>
</evidence>
<dbReference type="InterPro" id="IPR036249">
    <property type="entry name" value="Thioredoxin-like_sf"/>
</dbReference>
<dbReference type="Proteomes" id="UP001482231">
    <property type="component" value="Unassembled WGS sequence"/>
</dbReference>
<feature type="domain" description="Thioredoxin" evidence="2">
    <location>
        <begin position="6"/>
        <end position="158"/>
    </location>
</feature>
<comment type="caution">
    <text evidence="3">The sequence shown here is derived from an EMBL/GenBank/DDBJ whole genome shotgun (WGS) entry which is preliminary data.</text>
</comment>
<dbReference type="Gene3D" id="3.40.30.10">
    <property type="entry name" value="Glutaredoxin"/>
    <property type="match status" value="1"/>
</dbReference>
<evidence type="ECO:0000313" key="4">
    <source>
        <dbReference type="Proteomes" id="UP001482231"/>
    </source>
</evidence>
<dbReference type="InterPro" id="IPR041737">
    <property type="entry name" value="SoxW"/>
</dbReference>
<gene>
    <name evidence="3" type="ORF">V6E02_07505</name>
</gene>
<dbReference type="CDD" id="cd02951">
    <property type="entry name" value="SoxW"/>
    <property type="match status" value="1"/>
</dbReference>
<evidence type="ECO:0000256" key="1">
    <source>
        <dbReference type="SAM" id="SignalP"/>
    </source>
</evidence>
<feature type="chain" id="PRO_5045099016" evidence="1">
    <location>
        <begin position="20"/>
        <end position="172"/>
    </location>
</feature>
<organism evidence="3 4">
    <name type="scientific">Thiobacter aerophilum</name>
    <dbReference type="NCBI Taxonomy" id="3121275"/>
    <lineage>
        <taxon>Bacteria</taxon>
        <taxon>Pseudomonadati</taxon>
        <taxon>Pseudomonadota</taxon>
        <taxon>Betaproteobacteria</taxon>
        <taxon>Burkholderiales</taxon>
        <taxon>Thiobacteraceae</taxon>
        <taxon>Thiobacter</taxon>
    </lineage>
</organism>
<dbReference type="EMBL" id="JBAJEX010000005">
    <property type="protein sequence ID" value="MEO1767054.1"/>
    <property type="molecule type" value="Genomic_DNA"/>
</dbReference>